<sequence length="443" mass="52339">MTYYCRIIFKSFNSDQVDEFVNHCNEYKWETITSFNILEGENRIIGNEVDLFDEKLEKKFSFQLIPDKNGEKSDKYEKITLAFCELTMNFKRFEEILRTEHRSIAMTAILTSISKDISPQRFEQVLQNIFCLSKIALGSIHQKHYFAATYLHRAPEEPTEVFQKFLTEYRGIEPEGSNMLAIFEHDRDSLVVAFPDTFEVRNIMTAEGERESVKTGNRIIELRMKYSSIRRIIVSLDYNEEDGITATFTLQFRYPPMVYIWDEFKGKDDENAKFRNGQRWLSWRGKSVEVALARASCLVLEAFNVEGRVLMDCLDRLRKNIDSPIEFRFLYWKAVNFDGKKRTVINPSYYENINFFSELDKHPNFKHLSDPKYFPLIYAIEALISHGGELYDCFFRPPYGCFIKFMYKVVQCYEYELEKYPDSKYTRTVATLENMVQQMHGVS</sequence>
<dbReference type="AlphaFoldDB" id="A0A914PSF0"/>
<dbReference type="Proteomes" id="UP000887578">
    <property type="component" value="Unplaced"/>
</dbReference>
<dbReference type="InterPro" id="IPR057493">
    <property type="entry name" value="PH_RdRP-assoc"/>
</dbReference>
<feature type="domain" description="PH-like" evidence="1">
    <location>
        <begin position="127"/>
        <end position="331"/>
    </location>
</feature>
<reference evidence="3" key="1">
    <citation type="submission" date="2022-11" db="UniProtKB">
        <authorList>
            <consortium name="WormBaseParasite"/>
        </authorList>
    </citation>
    <scope>IDENTIFICATION</scope>
</reference>
<evidence type="ECO:0000259" key="1">
    <source>
        <dbReference type="Pfam" id="PF25359"/>
    </source>
</evidence>
<dbReference type="WBParaSite" id="PDA_v2.g19096.t1">
    <property type="protein sequence ID" value="PDA_v2.g19096.t1"/>
    <property type="gene ID" value="PDA_v2.g19096"/>
</dbReference>
<accession>A0A914PSF0</accession>
<proteinExistence type="predicted"/>
<dbReference type="Pfam" id="PF25359">
    <property type="entry name" value="PH_met_RdRP"/>
    <property type="match status" value="1"/>
</dbReference>
<organism evidence="2 3">
    <name type="scientific">Panagrolaimus davidi</name>
    <dbReference type="NCBI Taxonomy" id="227884"/>
    <lineage>
        <taxon>Eukaryota</taxon>
        <taxon>Metazoa</taxon>
        <taxon>Ecdysozoa</taxon>
        <taxon>Nematoda</taxon>
        <taxon>Chromadorea</taxon>
        <taxon>Rhabditida</taxon>
        <taxon>Tylenchina</taxon>
        <taxon>Panagrolaimomorpha</taxon>
        <taxon>Panagrolaimoidea</taxon>
        <taxon>Panagrolaimidae</taxon>
        <taxon>Panagrolaimus</taxon>
    </lineage>
</organism>
<evidence type="ECO:0000313" key="2">
    <source>
        <dbReference type="Proteomes" id="UP000887578"/>
    </source>
</evidence>
<keyword evidence="2" id="KW-1185">Reference proteome</keyword>
<name>A0A914PSF0_9BILA</name>
<evidence type="ECO:0000313" key="3">
    <source>
        <dbReference type="WBParaSite" id="PDA_v2.g19096.t1"/>
    </source>
</evidence>
<protein>
    <recommendedName>
        <fullName evidence="1">PH-like domain-containing protein</fullName>
    </recommendedName>
</protein>